<protein>
    <recommendedName>
        <fullName evidence="2">Reverse transcriptase/retrotransposon-derived protein RNase H-like domain-containing protein</fullName>
    </recommendedName>
</protein>
<dbReference type="FunFam" id="3.10.20.370:FF:000001">
    <property type="entry name" value="Retrovirus-related Pol polyprotein from transposon 17.6-like protein"/>
    <property type="match status" value="1"/>
</dbReference>
<evidence type="ECO:0000313" key="4">
    <source>
        <dbReference type="Proteomes" id="UP000230750"/>
    </source>
</evidence>
<dbReference type="AlphaFoldDB" id="A0A2G8JCH9"/>
<organism evidence="3 4">
    <name type="scientific">Stichopus japonicus</name>
    <name type="common">Sea cucumber</name>
    <dbReference type="NCBI Taxonomy" id="307972"/>
    <lineage>
        <taxon>Eukaryota</taxon>
        <taxon>Metazoa</taxon>
        <taxon>Echinodermata</taxon>
        <taxon>Eleutherozoa</taxon>
        <taxon>Echinozoa</taxon>
        <taxon>Holothuroidea</taxon>
        <taxon>Aspidochirotacea</taxon>
        <taxon>Aspidochirotida</taxon>
        <taxon>Stichopodidae</taxon>
        <taxon>Apostichopus</taxon>
    </lineage>
</organism>
<keyword evidence="4" id="KW-1185">Reference proteome</keyword>
<dbReference type="Proteomes" id="UP000230750">
    <property type="component" value="Unassembled WGS sequence"/>
</dbReference>
<feature type="compositionally biased region" description="Basic residues" evidence="1">
    <location>
        <begin position="148"/>
        <end position="157"/>
    </location>
</feature>
<dbReference type="GO" id="GO:0003824">
    <property type="term" value="F:catalytic activity"/>
    <property type="evidence" value="ECO:0007669"/>
    <property type="project" value="UniProtKB-KW"/>
</dbReference>
<reference evidence="3 4" key="1">
    <citation type="journal article" date="2017" name="PLoS Biol.">
        <title>The sea cucumber genome provides insights into morphological evolution and visceral regeneration.</title>
        <authorList>
            <person name="Zhang X."/>
            <person name="Sun L."/>
            <person name="Yuan J."/>
            <person name="Sun Y."/>
            <person name="Gao Y."/>
            <person name="Zhang L."/>
            <person name="Li S."/>
            <person name="Dai H."/>
            <person name="Hamel J.F."/>
            <person name="Liu C."/>
            <person name="Yu Y."/>
            <person name="Liu S."/>
            <person name="Lin W."/>
            <person name="Guo K."/>
            <person name="Jin S."/>
            <person name="Xu P."/>
            <person name="Storey K.B."/>
            <person name="Huan P."/>
            <person name="Zhang T."/>
            <person name="Zhou Y."/>
            <person name="Zhang J."/>
            <person name="Lin C."/>
            <person name="Li X."/>
            <person name="Xing L."/>
            <person name="Huo D."/>
            <person name="Sun M."/>
            <person name="Wang L."/>
            <person name="Mercier A."/>
            <person name="Li F."/>
            <person name="Yang H."/>
            <person name="Xiang J."/>
        </authorList>
    </citation>
    <scope>NUCLEOTIDE SEQUENCE [LARGE SCALE GENOMIC DNA]</scope>
    <source>
        <strain evidence="3">Shaxun</strain>
        <tissue evidence="3">Muscle</tissue>
    </source>
</reference>
<comment type="caution">
    <text evidence="3">The sequence shown here is derived from an EMBL/GenBank/DDBJ whole genome shotgun (WGS) entry which is preliminary data.</text>
</comment>
<dbReference type="EMBL" id="MRZV01002559">
    <property type="protein sequence ID" value="PIK33446.1"/>
    <property type="molecule type" value="Genomic_DNA"/>
</dbReference>
<proteinExistence type="predicted"/>
<evidence type="ECO:0000256" key="1">
    <source>
        <dbReference type="SAM" id="MobiDB-lite"/>
    </source>
</evidence>
<sequence length="478" mass="54409">MPSENVDEFITRCRIQGSKCKFNPTELEIRLIEQLIIGTSHMKVQQILLGKDETLKLDDALDVARTFEATRTHMEALNAPSISVDYVHKGRTKVHPGNTQKCVRCGLNYPHRGKCPAEGTNCNYCGKPNHWESVCRQKKRNGKGDHPKRGRGSFKPRKLQDERHVNGLTNAHVNQSDSRLNRGAENLCFDSVYIYNINGPQKIADNQAVVNLNIVIGDQPATLKAKVDTGAEGNVLPLRIFRQMCVWQKEEEHDQNLHRLMKVAREKGLVFNYEKCEIKKPSIKFFGSIYDSQGVHPDPEKVKAIEKIEAPSNKKELQEFMGIATYMSPFVPNLSTCSSPLRSLLKADTEFHWTNSHNQSFNQIKELIRKQVILAYFDPNKESVIEVDASMKGIGCVLLQDSKPVYFASKALTETEQRYANIEREMLAVVYACERFHTYIYGKSFIVKSDHKPLEMIKLKNLGAAPLDYRGFIKITRL</sequence>
<dbReference type="PANTHER" id="PTHR37984:SF7">
    <property type="entry name" value="INTEGRASE CATALYTIC DOMAIN-CONTAINING PROTEIN"/>
    <property type="match status" value="1"/>
</dbReference>
<name>A0A2G8JCH9_STIJA</name>
<dbReference type="InterPro" id="IPR050951">
    <property type="entry name" value="Retrovirus_Pol_polyprotein"/>
</dbReference>
<dbReference type="SUPFAM" id="SSF56672">
    <property type="entry name" value="DNA/RNA polymerases"/>
    <property type="match status" value="1"/>
</dbReference>
<dbReference type="InterPro" id="IPR041577">
    <property type="entry name" value="RT_RNaseH_2"/>
</dbReference>
<dbReference type="PANTHER" id="PTHR37984">
    <property type="entry name" value="PROTEIN CBG26694"/>
    <property type="match status" value="1"/>
</dbReference>
<gene>
    <name evidence="3" type="ORF">BSL78_29740</name>
</gene>
<dbReference type="Pfam" id="PF17919">
    <property type="entry name" value="RT_RNaseH_2"/>
    <property type="match status" value="1"/>
</dbReference>
<dbReference type="OrthoDB" id="1727395at2759"/>
<dbReference type="InterPro" id="IPR043502">
    <property type="entry name" value="DNA/RNA_pol_sf"/>
</dbReference>
<dbReference type="FunFam" id="3.30.70.270:FF:000026">
    <property type="entry name" value="Transposon Ty3-G Gag-Pol polyprotein"/>
    <property type="match status" value="1"/>
</dbReference>
<evidence type="ECO:0000313" key="3">
    <source>
        <dbReference type="EMBL" id="PIK33446.1"/>
    </source>
</evidence>
<feature type="region of interest" description="Disordered" evidence="1">
    <location>
        <begin position="138"/>
        <end position="160"/>
    </location>
</feature>
<accession>A0A2G8JCH9</accession>
<dbReference type="Gene3D" id="3.10.20.370">
    <property type="match status" value="1"/>
</dbReference>
<feature type="domain" description="Reverse transcriptase/retrotransposon-derived protein RNase H-like" evidence="2">
    <location>
        <begin position="353"/>
        <end position="447"/>
    </location>
</feature>
<dbReference type="Gene3D" id="3.30.70.270">
    <property type="match status" value="2"/>
</dbReference>
<dbReference type="CDD" id="cd09274">
    <property type="entry name" value="RNase_HI_RT_Ty3"/>
    <property type="match status" value="1"/>
</dbReference>
<evidence type="ECO:0000259" key="2">
    <source>
        <dbReference type="Pfam" id="PF17919"/>
    </source>
</evidence>
<dbReference type="InterPro" id="IPR043128">
    <property type="entry name" value="Rev_trsase/Diguanyl_cyclase"/>
</dbReference>